<name>A0ACC2CSG9_DIPCM</name>
<dbReference type="Proteomes" id="UP001162992">
    <property type="component" value="Chromosome 9"/>
</dbReference>
<dbReference type="EMBL" id="CM055100">
    <property type="protein sequence ID" value="KAJ7544897.1"/>
    <property type="molecule type" value="Genomic_DNA"/>
</dbReference>
<protein>
    <submittedName>
        <fullName evidence="1">Uncharacterized protein</fullName>
    </submittedName>
</protein>
<reference evidence="2" key="1">
    <citation type="journal article" date="2024" name="Proc. Natl. Acad. Sci. U.S.A.">
        <title>Extraordinary preservation of gene collinearity over three hundred million years revealed in homosporous lycophytes.</title>
        <authorList>
            <person name="Li C."/>
            <person name="Wickell D."/>
            <person name="Kuo L.Y."/>
            <person name="Chen X."/>
            <person name="Nie B."/>
            <person name="Liao X."/>
            <person name="Peng D."/>
            <person name="Ji J."/>
            <person name="Jenkins J."/>
            <person name="Williams M."/>
            <person name="Shu S."/>
            <person name="Plott C."/>
            <person name="Barry K."/>
            <person name="Rajasekar S."/>
            <person name="Grimwood J."/>
            <person name="Han X."/>
            <person name="Sun S."/>
            <person name="Hou Z."/>
            <person name="He W."/>
            <person name="Dai G."/>
            <person name="Sun C."/>
            <person name="Schmutz J."/>
            <person name="Leebens-Mack J.H."/>
            <person name="Li F.W."/>
            <person name="Wang L."/>
        </authorList>
    </citation>
    <scope>NUCLEOTIDE SEQUENCE [LARGE SCALE GENOMIC DNA]</scope>
    <source>
        <strain evidence="2">cv. PW_Plant_1</strain>
    </source>
</reference>
<keyword evidence="2" id="KW-1185">Reference proteome</keyword>
<comment type="caution">
    <text evidence="1">The sequence shown here is derived from an EMBL/GenBank/DDBJ whole genome shotgun (WGS) entry which is preliminary data.</text>
</comment>
<evidence type="ECO:0000313" key="1">
    <source>
        <dbReference type="EMBL" id="KAJ7544897.1"/>
    </source>
</evidence>
<sequence length="466" mass="52160">MGYIDAQEGDQARTAFRKAEKKYKLYKHASTSRSHSSKLRLQVPPTNLTDVIDFSKIDNVSSVAGIRKLQDQFEWPVYALENYPGFYFIPGALTVEQQLYWIKEALTSFIEPPNRTNHNAVYGPISDLWSAAHKELVLVEERPFETSDSSKFQGNGLLTGQENFDENRAGSAPRGAAFDNSYSVKACLHQKVNSNITGHDSSDTTRLTTEVHTANSYIDAVYHSSQDTYKTDKDLKKAAFKDSHLSHCTPQPRLSSSSVDERRPVVRWKFADPRVSVQNEAEFASSSKMVPAELLLRKLRWATLGLQFDWSKRAYNTTIPHRTFPVELAQFAARLGLPAMVDGDFHAEAAIVNFFGPDDMLGGHIDDMEADWNKPIVSMSLGCKSIFLLGGVAREEPPIAMFLRSGDVVLMAGEARSRFHGVPRIFTGADEADLPDFSAVSSNSANFPFIDYIKQSRINVNIRQVY</sequence>
<accession>A0ACC2CSG9</accession>
<organism evidence="1 2">
    <name type="scientific">Diphasiastrum complanatum</name>
    <name type="common">Issler's clubmoss</name>
    <name type="synonym">Lycopodium complanatum</name>
    <dbReference type="NCBI Taxonomy" id="34168"/>
    <lineage>
        <taxon>Eukaryota</taxon>
        <taxon>Viridiplantae</taxon>
        <taxon>Streptophyta</taxon>
        <taxon>Embryophyta</taxon>
        <taxon>Tracheophyta</taxon>
        <taxon>Lycopodiopsida</taxon>
        <taxon>Lycopodiales</taxon>
        <taxon>Lycopodiaceae</taxon>
        <taxon>Lycopodioideae</taxon>
        <taxon>Diphasiastrum</taxon>
    </lineage>
</organism>
<proteinExistence type="predicted"/>
<gene>
    <name evidence="1" type="ORF">O6H91_09G098100</name>
</gene>
<evidence type="ECO:0000313" key="2">
    <source>
        <dbReference type="Proteomes" id="UP001162992"/>
    </source>
</evidence>